<dbReference type="PROSITE" id="PS50110">
    <property type="entry name" value="RESPONSE_REGULATORY"/>
    <property type="match status" value="1"/>
</dbReference>
<evidence type="ECO:0000313" key="1">
    <source>
        <dbReference type="EMBL" id="MET1255539.1"/>
    </source>
</evidence>
<dbReference type="SMART" id="SM00448">
    <property type="entry name" value="REC"/>
    <property type="match status" value="1"/>
</dbReference>
<dbReference type="InterPro" id="IPR011006">
    <property type="entry name" value="CheY-like_superfamily"/>
</dbReference>
<protein>
    <submittedName>
        <fullName evidence="1">Response regulator</fullName>
    </submittedName>
</protein>
<dbReference type="Gene3D" id="3.40.50.2300">
    <property type="match status" value="1"/>
</dbReference>
<accession>A0ABV2BUC4</accession>
<proteinExistence type="predicted"/>
<reference evidence="1 2" key="1">
    <citation type="submission" date="2024-06" db="EMBL/GenBank/DDBJ databases">
        <authorList>
            <person name="Li F."/>
        </authorList>
    </citation>
    <scope>NUCLEOTIDE SEQUENCE [LARGE SCALE GENOMIC DNA]</scope>
    <source>
        <strain evidence="1 2">GXAS 311</strain>
    </source>
</reference>
<dbReference type="Gene3D" id="1.10.10.60">
    <property type="entry name" value="Homeodomain-like"/>
    <property type="match status" value="1"/>
</dbReference>
<gene>
    <name evidence="1" type="ORF">ABVT43_10405</name>
</gene>
<dbReference type="PROSITE" id="PS01124">
    <property type="entry name" value="HTH_ARAC_FAMILY_2"/>
    <property type="match status" value="1"/>
</dbReference>
<evidence type="ECO:0000313" key="2">
    <source>
        <dbReference type="Proteomes" id="UP001548189"/>
    </source>
</evidence>
<dbReference type="Pfam" id="PF12833">
    <property type="entry name" value="HTH_18"/>
    <property type="match status" value="1"/>
</dbReference>
<dbReference type="EMBL" id="JBEVCJ010000011">
    <property type="protein sequence ID" value="MET1255539.1"/>
    <property type="molecule type" value="Genomic_DNA"/>
</dbReference>
<dbReference type="Pfam" id="PF00072">
    <property type="entry name" value="Response_reg"/>
    <property type="match status" value="1"/>
</dbReference>
<dbReference type="InterPro" id="IPR001789">
    <property type="entry name" value="Sig_transdc_resp-reg_receiver"/>
</dbReference>
<dbReference type="Proteomes" id="UP001548189">
    <property type="component" value="Unassembled WGS sequence"/>
</dbReference>
<comment type="caution">
    <text evidence="1">The sequence shown here is derived from an EMBL/GenBank/DDBJ whole genome shotgun (WGS) entry which is preliminary data.</text>
</comment>
<sequence>MALKPLANDYLIYCIDDNQEILDLLQEQLGDRYNIQTFIEPQSAIDRAILDIPDLIICDLMMPTLSGYDVLEQIRRHQATSHIPIVMLSARSDNKSKLKSLSLMADDFITKPIDRHTLCFRIDSLLSIRQLVKARFAVHASSPRLSEPLTEQAQPITERLNIPKCTRATTNQIDFIIQRCAPEQKPFLQKFVTCIQSQLGNSHFNLGQLSQVLHLSDSQICRKVKAISGFSPQEILKIIQLETAANLVSQGESLKSIAIDCGFSS</sequence>
<dbReference type="InterPro" id="IPR018060">
    <property type="entry name" value="HTH_AraC"/>
</dbReference>
<keyword evidence="2" id="KW-1185">Reference proteome</keyword>
<name>A0ABV2BUC4_9GAMM</name>
<organism evidence="1 2">
    <name type="scientific">Aliikangiella maris</name>
    <dbReference type="NCBI Taxonomy" id="3162458"/>
    <lineage>
        <taxon>Bacteria</taxon>
        <taxon>Pseudomonadati</taxon>
        <taxon>Pseudomonadota</taxon>
        <taxon>Gammaproteobacteria</taxon>
        <taxon>Oceanospirillales</taxon>
        <taxon>Pleioneaceae</taxon>
        <taxon>Aliikangiella</taxon>
    </lineage>
</organism>
<dbReference type="CDD" id="cd17574">
    <property type="entry name" value="REC_OmpR"/>
    <property type="match status" value="1"/>
</dbReference>
<dbReference type="SUPFAM" id="SSF52172">
    <property type="entry name" value="CheY-like"/>
    <property type="match status" value="1"/>
</dbReference>
<dbReference type="PANTHER" id="PTHR43547:SF2">
    <property type="entry name" value="HYBRID SIGNAL TRANSDUCTION HISTIDINE KINASE C"/>
    <property type="match status" value="1"/>
</dbReference>
<dbReference type="PANTHER" id="PTHR43547">
    <property type="entry name" value="TWO-COMPONENT HISTIDINE KINASE"/>
    <property type="match status" value="1"/>
</dbReference>